<dbReference type="AlphaFoldDB" id="A0A7G6SR51"/>
<keyword evidence="2" id="KW-0223">Dioxygenase</keyword>
<dbReference type="PANTHER" id="PTHR36110:SF2">
    <property type="entry name" value="RING-CLEAVING DIOXYGENASE MHQE-RELATED"/>
    <property type="match status" value="1"/>
</dbReference>
<dbReference type="EMBL" id="CP050296">
    <property type="protein sequence ID" value="QND56983.1"/>
    <property type="molecule type" value="Genomic_DNA"/>
</dbReference>
<dbReference type="SUPFAM" id="SSF54593">
    <property type="entry name" value="Glyoxalase/Bleomycin resistance protein/Dihydroxybiphenyl dioxygenase"/>
    <property type="match status" value="1"/>
</dbReference>
<dbReference type="InterPro" id="IPR004360">
    <property type="entry name" value="Glyas_Fos-R_dOase_dom"/>
</dbReference>
<dbReference type="Gene3D" id="3.10.180.10">
    <property type="entry name" value="2,3-Dihydroxybiphenyl 1,2-Dioxygenase, domain 1"/>
    <property type="match status" value="2"/>
</dbReference>
<dbReference type="Gene3D" id="3.40.50.1820">
    <property type="entry name" value="alpha/beta hydrolase"/>
    <property type="match status" value="1"/>
</dbReference>
<feature type="domain" description="VOC" evidence="1">
    <location>
        <begin position="4"/>
        <end position="129"/>
    </location>
</feature>
<dbReference type="PROSITE" id="PS51819">
    <property type="entry name" value="VOC"/>
    <property type="match status" value="2"/>
</dbReference>
<name>A0A7G6SR51_9HYPH</name>
<dbReference type="InterPro" id="IPR037523">
    <property type="entry name" value="VOC_core"/>
</dbReference>
<dbReference type="RefSeq" id="WP_183463590.1">
    <property type="nucleotide sequence ID" value="NZ_CP050296.1"/>
</dbReference>
<evidence type="ECO:0000313" key="3">
    <source>
        <dbReference type="Proteomes" id="UP000515465"/>
    </source>
</evidence>
<protein>
    <submittedName>
        <fullName evidence="2">Ring-cleaving dioxygenase</fullName>
    </submittedName>
</protein>
<keyword evidence="2" id="KW-0560">Oxidoreductase</keyword>
<dbReference type="GO" id="GO:0051213">
    <property type="term" value="F:dioxygenase activity"/>
    <property type="evidence" value="ECO:0007669"/>
    <property type="project" value="UniProtKB-KW"/>
</dbReference>
<dbReference type="SUPFAM" id="SSF53474">
    <property type="entry name" value="alpha/beta-Hydrolases"/>
    <property type="match status" value="1"/>
</dbReference>
<dbReference type="InterPro" id="IPR052537">
    <property type="entry name" value="Extradiol_RC_dioxygenase"/>
</dbReference>
<dbReference type="PANTHER" id="PTHR36110">
    <property type="entry name" value="RING-CLEAVING DIOXYGENASE MHQE-RELATED"/>
    <property type="match status" value="1"/>
</dbReference>
<evidence type="ECO:0000259" key="1">
    <source>
        <dbReference type="PROSITE" id="PS51819"/>
    </source>
</evidence>
<reference evidence="3" key="1">
    <citation type="journal article" date="2020" name="Mol. Plant Microbe">
        <title>Rhizobial microsymbionts of the narrowly endemic Oxytropis species growing in Kamchatka are characterized by significant genetic diversity and possess a set of genes that are associated with T3SS and T6SS secretion systems and can affect the development of symbiosis.</title>
        <authorList>
            <person name="Safronova V."/>
            <person name="Guro P."/>
            <person name="Sazanova A."/>
            <person name="Kuznetsova I."/>
            <person name="Belimov A."/>
            <person name="Yakubov V."/>
            <person name="Chirak E."/>
            <person name="Afonin A."/>
            <person name="Gogolev Y."/>
            <person name="Andronov E."/>
            <person name="Tikhonovich I."/>
        </authorList>
    </citation>
    <scope>NUCLEOTIDE SEQUENCE [LARGE SCALE GENOMIC DNA]</scope>
    <source>
        <strain evidence="3">583</strain>
    </source>
</reference>
<organism evidence="2 3">
    <name type="scientific">Mesorhizobium huakuii</name>
    <dbReference type="NCBI Taxonomy" id="28104"/>
    <lineage>
        <taxon>Bacteria</taxon>
        <taxon>Pseudomonadati</taxon>
        <taxon>Pseudomonadota</taxon>
        <taxon>Alphaproteobacteria</taxon>
        <taxon>Hyphomicrobiales</taxon>
        <taxon>Phyllobacteriaceae</taxon>
        <taxon>Mesorhizobium</taxon>
    </lineage>
</organism>
<accession>A0A7G6SR51</accession>
<dbReference type="InterPro" id="IPR029058">
    <property type="entry name" value="AB_hydrolase_fold"/>
</dbReference>
<dbReference type="Proteomes" id="UP000515465">
    <property type="component" value="Chromosome"/>
</dbReference>
<feature type="domain" description="VOC" evidence="1">
    <location>
        <begin position="151"/>
        <end position="267"/>
    </location>
</feature>
<sequence length="518" mass="55443">MTSGIHHITLVTRKVQANVDFYVGFLGLRLVKRTGGFEDAEQLHLCYGDTIGSPGSLITFLVWEDGSPGRIGLGQVAEVALSVQPGAIGFWIMRSLQFGLNASGPTQEFGEPVLRLTDPDGVAIKIVGSALPAHASPAVSPGIEPANAIQCIRGATIFSAVAEQTSAFLQDYFGYRPLKHAGTVQRLVSDSGDVVDVRDAVGFWPGVPGTGVVDHIAFRAPDLAALETVERRLASLNSSATNVHDRKYFVSLYVREPGETLFELATDGPGMTVDEPIETLGSVLFVPPSDAERADAIRTRLPQFSLPGEDRIRYLDLPFVHRFHVPSDPDGTTLVLLHGTGGNEADLMPFAASLAPRATLMGVRGRSVEEGTLRWFRRLSATAFDQADIRAEAAAFAAFVEGAIGGYRLDTDRLAFLGYSNGANFLVAAMLLHPPLAQRAILLRPSLVLEARPDADLSGCRIVMIEGRDDPYASLLPGLASVLSERHATVSALTVPAGHELSDADLHVLGPSIENWLA</sequence>
<dbReference type="InterPro" id="IPR029068">
    <property type="entry name" value="Glyas_Bleomycin-R_OHBP_Dase"/>
</dbReference>
<proteinExistence type="predicted"/>
<gene>
    <name evidence="2" type="ORF">HB778_10430</name>
</gene>
<evidence type="ECO:0000313" key="2">
    <source>
        <dbReference type="EMBL" id="QND56983.1"/>
    </source>
</evidence>
<dbReference type="Pfam" id="PF00903">
    <property type="entry name" value="Glyoxalase"/>
    <property type="match status" value="1"/>
</dbReference>